<dbReference type="InParanoid" id="I3EJM6"/>
<keyword evidence="2" id="KW-1133">Transmembrane helix</keyword>
<feature type="region of interest" description="Disordered" evidence="1">
    <location>
        <begin position="353"/>
        <end position="386"/>
    </location>
</feature>
<evidence type="ECO:0000313" key="3">
    <source>
        <dbReference type="EMBL" id="EIJ89423.1"/>
    </source>
</evidence>
<proteinExistence type="predicted"/>
<feature type="compositionally biased region" description="Basic and acidic residues" evidence="1">
    <location>
        <begin position="369"/>
        <end position="378"/>
    </location>
</feature>
<dbReference type="OrthoDB" id="10351261at2759"/>
<dbReference type="HOGENOM" id="CLU_031899_0_0_1"/>
<accession>I3EJM6</accession>
<sequence length="451" mass="51497">MKKRFLMQEFKEEKLLRKELQKSLGDYEYREIKTLNRIVMDMLARINNEVKIFSGIPEQLVSLANNSLLLQVYQRTDLIYSEDAVVSVVGTSINYIKAVIDKLVAIADNLQDNDKKEALYNLIGGSHLFMAYFLCNYRKQFFTENVNTLCELHGIPKLNEKTTSNYALVSLFELIESKKCSKLQRALDIIMKHGNDLFTIDETGLKTSNASKLGISNDDIKALQLLTRVEYDSVYNLMWIAYRSISIENKNTGQKMSFDSLYDLIFGIFTNYSIKDIELYKENKNCKFNEFMNAILNIGSINILYSGVPNNFHDIFKPNLTTFSKFENNVIHKYAETEKEKFSIINSTSTAKPSIEDTTEVSSSTETALEAKENRETSEPVTEVPTRRSRRAEQVSLFLTVFVFLFLIANSAILINLIGSKNSAPTYGNIDTNQQCTSICPEEESSVWQGK</sequence>
<dbReference type="Proteomes" id="UP000002872">
    <property type="component" value="Unassembled WGS sequence"/>
</dbReference>
<gene>
    <name evidence="3" type="ORF">NEQG_00193</name>
</gene>
<dbReference type="AlphaFoldDB" id="I3EJM6"/>
<evidence type="ECO:0000256" key="1">
    <source>
        <dbReference type="SAM" id="MobiDB-lite"/>
    </source>
</evidence>
<feature type="transmembrane region" description="Helical" evidence="2">
    <location>
        <begin position="397"/>
        <end position="418"/>
    </location>
</feature>
<dbReference type="VEuPathDB" id="MicrosporidiaDB:NEQG_00193"/>
<name>I3EJM6_NEMP3</name>
<evidence type="ECO:0000256" key="2">
    <source>
        <dbReference type="SAM" id="Phobius"/>
    </source>
</evidence>
<dbReference type="EMBL" id="GL870876">
    <property type="protein sequence ID" value="EIJ89423.1"/>
    <property type="molecule type" value="Genomic_DNA"/>
</dbReference>
<protein>
    <submittedName>
        <fullName evidence="3">Uncharacterized protein</fullName>
    </submittedName>
</protein>
<evidence type="ECO:0000313" key="4">
    <source>
        <dbReference type="Proteomes" id="UP000002872"/>
    </source>
</evidence>
<keyword evidence="2" id="KW-0472">Membrane</keyword>
<keyword evidence="4" id="KW-1185">Reference proteome</keyword>
<organism evidence="3 4">
    <name type="scientific">Nematocida parisii (strain ERTm3)</name>
    <name type="common">Nematode killer fungus</name>
    <dbReference type="NCBI Taxonomy" id="935791"/>
    <lineage>
        <taxon>Eukaryota</taxon>
        <taxon>Fungi</taxon>
        <taxon>Fungi incertae sedis</taxon>
        <taxon>Microsporidia</taxon>
        <taxon>Nematocida</taxon>
    </lineage>
</organism>
<keyword evidence="2" id="KW-0812">Transmembrane</keyword>
<reference evidence="3" key="1">
    <citation type="submission" date="2011-01" db="EMBL/GenBank/DDBJ databases">
        <title>The Genome Sequence of Nematocida parisii strain ERTm3.</title>
        <authorList>
            <consortium name="The Broad Institute Genome Sequencing Platform"/>
            <consortium name="The Broad Institute Genome Sequencing Center for Infectious Disease"/>
            <person name="Cuomo C."/>
            <person name="Troemel E."/>
            <person name="Young S.K."/>
            <person name="Zeng Q."/>
            <person name="Gargeya S."/>
            <person name="Fitzgerald M."/>
            <person name="Haas B."/>
            <person name="Abouelleil A."/>
            <person name="Alvarado L."/>
            <person name="Arachchi H.M."/>
            <person name="Berlin A."/>
            <person name="Chapman S.B."/>
            <person name="Gearin G."/>
            <person name="Goldberg J."/>
            <person name="Griggs A."/>
            <person name="Gujja S."/>
            <person name="Hansen M."/>
            <person name="Heiman D."/>
            <person name="Howarth C."/>
            <person name="Larimer J."/>
            <person name="Lui A."/>
            <person name="MacDonald P.J.P."/>
            <person name="McCowen C."/>
            <person name="Montmayeur A."/>
            <person name="Murphy C."/>
            <person name="Neiman D."/>
            <person name="Pearson M."/>
            <person name="Priest M."/>
            <person name="Roberts A."/>
            <person name="Saif S."/>
            <person name="Shea T."/>
            <person name="Sisk P."/>
            <person name="Stolte C."/>
            <person name="Sykes S."/>
            <person name="Wortman J."/>
            <person name="Nusbaum C."/>
            <person name="Birren B."/>
        </authorList>
    </citation>
    <scope>NUCLEOTIDE SEQUENCE</scope>
    <source>
        <strain evidence="3">ERTm3</strain>
    </source>
</reference>